<reference evidence="4 5" key="1">
    <citation type="submission" date="2020-06" db="EMBL/GenBank/DDBJ databases">
        <title>Actinomadura xiongansis sp. nov., isolated from soil of Baiyangdian.</title>
        <authorList>
            <person name="Zhang X."/>
        </authorList>
    </citation>
    <scope>NUCLEOTIDE SEQUENCE [LARGE SCALE GENOMIC DNA]</scope>
    <source>
        <strain evidence="4 5">HBUM206468</strain>
    </source>
</reference>
<dbReference type="Proteomes" id="UP000805614">
    <property type="component" value="Unassembled WGS sequence"/>
</dbReference>
<sequence length="1615" mass="168408">MSSWADRINAAVQCWERGELDAAVTLLREAVASADPQAAREASHVLGGVLEDQGDVEGARAAHRSVIESGDPVLGQRSALSLGVLLINGEDWAAAHGALGIASAGSDPEIAALADAALAQVLTRLGDLSGARTALERVRRSEYPEAAEFTAGPTPSKTAPASAVEPDLEDSPPGPRQPEVVAADRPDLDIGGALERLRSGDLAGARAALHRVIDAEIPRASGHASTVLALIELGEGDAELADELLSHVADEADPALGFGAALLLHLLRSPRGDRHPLLVAAVDHQRYGREHGVAGFRAATEDDDPATSALATAMLARLFTDLGLEPSTSAAMFRTAATTGDPLTLSYTAVVHAESLPSRGDDDAVIAMLRRAREDGDPVLAPWVARSLGTVLAARHAKVAVPAEPAGPAEVAEQPEATGQAEVAEPEVAEQAEVAEVAEVAEQAEAAETADLAEAAAAYRAVLASGHPGLRPGAESALVAVMERQGDLPGLCALHEEVLDRGDPERAAWHAWLLGFTRVRLDDLGAARDAFARIPESSSEPASAASFARYLLDQDFDAATPAVAQLKALGDADDGYVMSSRLAIETARAWQRCGDAAAADRALCLMVADGHPEVAQQAAMRLGGLRDDAHDRVGAIVAWEKAAAGDDRAMVARATHGIGRARRELGDLDGAAEAFRQVADTGDEHGEPEYAADAARRLGEVLAETGDVTAAREAFERFSGPDAVMELASVLRRAGHIAAAMEAYRDAVESPDPATALVAASTLAAMLHEQGDVPGAITAGERAIAAAESAGDLKAMARATHDQGCRLADVGDLEGARQAFERVAGIDPEQAALAVLTLGDRLEQAGDAAGARAAFERAATLDDPRIAAEARDRLGAATLEERAWTRAENGDRAGALAAFTELHGSADVAELVLALHEDRTVAVRPLLAQLATHPGHADLAQELVLNAAQRHSGDGDAEGTRALLQLAVEFGDPAQTARTAIDLAVLTAGGGDLAEAERLALRAAEHGDPQLAGPAWGHVATWRERRGDRTGAIDAAQRAVGSGHAHAVVGAALTLATLLEEAGDVAGARAALADGAAADHPEALYCLRRLLALLMREGEHDAALAAAERAIATGDPETVAMGCRVSGDVHRAAGDTDAAATLYRRGIEAGDLETAANLHVELAQLFHDQGDAESAKRELEPALDSGIAHAVARAANRLGGWLHGEGDAAGAVEAYGRAAGVGTGADPALIAWARDALTNLLAIAHRTHDAGDHALALRSLELAARARPRGVAMAPGMADGADADPIGIAKGFAAACAAAGDIEAARRYYDGAMAFDAGWADFLELDFADLLAEHGRRGEALARYERLHGHEDPQLRHVAGSRLLTLLREQGDEAAAYAVAEARVADPESPAGSLFHTMLGVMQSERGDTEQALRTLRGAAEGGDPMALYTLAGTLVEAGEVVEGRQVYQRLAETGDAEFAPRAMLGLGQSHRDEDEARAREWFMRALETGSPLTTVPAAMLLGASAKRRRDLPEALIWYQQVIDSGDPAEAPLAAAHLGELCYWVGDREGAVRFYEQTLAMTKESEVVAEAAFRLGEIRHLEGDATAAWELLQRAVESGDDVFAPQARELLAQIT</sequence>
<evidence type="ECO:0000313" key="4">
    <source>
        <dbReference type="EMBL" id="MBC6465997.1"/>
    </source>
</evidence>
<organism evidence="4 5">
    <name type="scientific">Actinomadura alba</name>
    <dbReference type="NCBI Taxonomy" id="406431"/>
    <lineage>
        <taxon>Bacteria</taxon>
        <taxon>Bacillati</taxon>
        <taxon>Actinomycetota</taxon>
        <taxon>Actinomycetes</taxon>
        <taxon>Streptosporangiales</taxon>
        <taxon>Thermomonosporaceae</taxon>
        <taxon>Actinomadura</taxon>
    </lineage>
</organism>
<feature type="region of interest" description="Disordered" evidence="3">
    <location>
        <begin position="143"/>
        <end position="184"/>
    </location>
</feature>
<dbReference type="Pfam" id="PF13432">
    <property type="entry name" value="TPR_16"/>
    <property type="match status" value="4"/>
</dbReference>
<dbReference type="SUPFAM" id="SSF81901">
    <property type="entry name" value="HCP-like"/>
    <property type="match status" value="3"/>
</dbReference>
<evidence type="ECO:0000256" key="2">
    <source>
        <dbReference type="ARBA" id="ARBA00022803"/>
    </source>
</evidence>
<dbReference type="InterPro" id="IPR051012">
    <property type="entry name" value="CellSynth/LPSAsmb/PSIAsmb"/>
</dbReference>
<gene>
    <name evidence="4" type="ORF">HKK74_10865</name>
</gene>
<accession>A0ABR7LMB6</accession>
<proteinExistence type="predicted"/>
<dbReference type="InterPro" id="IPR011990">
    <property type="entry name" value="TPR-like_helical_dom_sf"/>
</dbReference>
<dbReference type="InterPro" id="IPR019734">
    <property type="entry name" value="TPR_rpt"/>
</dbReference>
<dbReference type="PANTHER" id="PTHR45586:SF1">
    <property type="entry name" value="LIPOPOLYSACCHARIDE ASSEMBLY PROTEIN B"/>
    <property type="match status" value="1"/>
</dbReference>
<dbReference type="EMBL" id="JABVEC010000006">
    <property type="protein sequence ID" value="MBC6465997.1"/>
    <property type="molecule type" value="Genomic_DNA"/>
</dbReference>
<dbReference type="SMART" id="SM00028">
    <property type="entry name" value="TPR"/>
    <property type="match status" value="5"/>
</dbReference>
<keyword evidence="5" id="KW-1185">Reference proteome</keyword>
<dbReference type="SMART" id="SM00671">
    <property type="entry name" value="SEL1"/>
    <property type="match status" value="6"/>
</dbReference>
<dbReference type="SUPFAM" id="SSF48452">
    <property type="entry name" value="TPR-like"/>
    <property type="match status" value="1"/>
</dbReference>
<dbReference type="RefSeq" id="WP_187243006.1">
    <property type="nucleotide sequence ID" value="NZ_BAAAOK010000028.1"/>
</dbReference>
<evidence type="ECO:0000313" key="5">
    <source>
        <dbReference type="Proteomes" id="UP000805614"/>
    </source>
</evidence>
<dbReference type="Gene3D" id="1.25.40.10">
    <property type="entry name" value="Tetratricopeptide repeat domain"/>
    <property type="match status" value="8"/>
</dbReference>
<keyword evidence="1" id="KW-0677">Repeat</keyword>
<name>A0ABR7LMB6_9ACTN</name>
<comment type="caution">
    <text evidence="4">The sequence shown here is derived from an EMBL/GenBank/DDBJ whole genome shotgun (WGS) entry which is preliminary data.</text>
</comment>
<dbReference type="PANTHER" id="PTHR45586">
    <property type="entry name" value="TPR REPEAT-CONTAINING PROTEIN PA4667"/>
    <property type="match status" value="1"/>
</dbReference>
<dbReference type="InterPro" id="IPR006597">
    <property type="entry name" value="Sel1-like"/>
</dbReference>
<evidence type="ECO:0000256" key="1">
    <source>
        <dbReference type="ARBA" id="ARBA00022737"/>
    </source>
</evidence>
<keyword evidence="2" id="KW-0802">TPR repeat</keyword>
<evidence type="ECO:0000256" key="3">
    <source>
        <dbReference type="SAM" id="MobiDB-lite"/>
    </source>
</evidence>
<protein>
    <submittedName>
        <fullName evidence="4">Tetratricopeptide repeat protein</fullName>
    </submittedName>
</protein>